<organism evidence="1 2">
    <name type="scientific">Lysinibacillus telephonicus</name>
    <dbReference type="NCBI Taxonomy" id="1714840"/>
    <lineage>
        <taxon>Bacteria</taxon>
        <taxon>Bacillati</taxon>
        <taxon>Bacillota</taxon>
        <taxon>Bacilli</taxon>
        <taxon>Bacillales</taxon>
        <taxon>Bacillaceae</taxon>
        <taxon>Lysinibacillus</taxon>
    </lineage>
</organism>
<accession>A0A3S0HPJ4</accession>
<dbReference type="RefSeq" id="WP_126292908.1">
    <property type="nucleotide sequence ID" value="NZ_CP155468.1"/>
</dbReference>
<sequence length="166" mass="18990">MENIIPIKGAVKYNITLDPTVWIFDDRRLDLNTYFTDRNEEEDEETLYLKNAGAHWSREIMEGAVFPPTLKTERKFDRQGMKTGTFGMEIKYFLNNAEIDNNATKVVFELKDGSEHTFSIDEAYSLIFKYSQDGKPITDGGPVHIIFSDGSNIDNPIKNVSAIRVE</sequence>
<keyword evidence="2" id="KW-1185">Reference proteome</keyword>
<reference evidence="1 2" key="1">
    <citation type="submission" date="2018-12" db="EMBL/GenBank/DDBJ databases">
        <authorList>
            <person name="Yu L."/>
        </authorList>
    </citation>
    <scope>NUCLEOTIDE SEQUENCE [LARGE SCALE GENOMIC DNA]</scope>
    <source>
        <strain evidence="1 2">S5H2222</strain>
    </source>
</reference>
<dbReference type="AlphaFoldDB" id="A0A3S0HPJ4"/>
<proteinExistence type="predicted"/>
<dbReference type="EMBL" id="RXNR01000006">
    <property type="protein sequence ID" value="RTQ95431.1"/>
    <property type="molecule type" value="Genomic_DNA"/>
</dbReference>
<keyword evidence="1" id="KW-0413">Isomerase</keyword>
<name>A0A3S0HPJ4_9BACI</name>
<evidence type="ECO:0000313" key="1">
    <source>
        <dbReference type="EMBL" id="RTQ95431.1"/>
    </source>
</evidence>
<dbReference type="Proteomes" id="UP000276349">
    <property type="component" value="Unassembled WGS sequence"/>
</dbReference>
<dbReference type="GO" id="GO:0016853">
    <property type="term" value="F:isomerase activity"/>
    <property type="evidence" value="ECO:0007669"/>
    <property type="project" value="UniProtKB-KW"/>
</dbReference>
<dbReference type="OrthoDB" id="2404998at2"/>
<protein>
    <submittedName>
        <fullName evidence="1">Peptidyl-prolyl cis-trans isomerase</fullName>
    </submittedName>
</protein>
<gene>
    <name evidence="1" type="ORF">EKG35_03355</name>
</gene>
<evidence type="ECO:0000313" key="2">
    <source>
        <dbReference type="Proteomes" id="UP000276349"/>
    </source>
</evidence>
<comment type="caution">
    <text evidence="1">The sequence shown here is derived from an EMBL/GenBank/DDBJ whole genome shotgun (WGS) entry which is preliminary data.</text>
</comment>